<reference evidence="3" key="2">
    <citation type="journal article" date="2022" name="Microb. Genom.">
        <title>A chromosome-scale genome assembly of the tomato pathogen Cladosporium fulvum reveals a compartmentalized genome architecture and the presence of a dispensable chromosome.</title>
        <authorList>
            <person name="Zaccaron A.Z."/>
            <person name="Chen L.H."/>
            <person name="Samaras A."/>
            <person name="Stergiopoulos I."/>
        </authorList>
    </citation>
    <scope>NUCLEOTIDE SEQUENCE</scope>
    <source>
        <strain evidence="3">Race5_Kim</strain>
    </source>
</reference>
<protein>
    <recommendedName>
        <fullName evidence="2">WKF domain-containing protein</fullName>
    </recommendedName>
</protein>
<dbReference type="PANTHER" id="PTHR22306:SF2">
    <property type="entry name" value="CHROMOSOME 7 OPEN READING FRAME 50"/>
    <property type="match status" value="1"/>
</dbReference>
<feature type="region of interest" description="Disordered" evidence="1">
    <location>
        <begin position="403"/>
        <end position="470"/>
    </location>
</feature>
<evidence type="ECO:0000259" key="2">
    <source>
        <dbReference type="Pfam" id="PF10180"/>
    </source>
</evidence>
<dbReference type="GeneID" id="71984547"/>
<sequence>MPIAMSTADAAPRVPAWKRIGLKLKYAKDTAQDSENVQPPVEQSPKPVPVETLNKSQKRPFEDTKLATPAKRAKSFEGPAIHSKPSGGKRSAFDDYQRSRAQAPQRHIGSLGPSGTLQAAGVAPKKVVFDDDDDSLPPLPQYTAELATPVQQPARPPSPRKSVSFTPDTKGQDGFSRQNFFKVWAAGEDPAERTAVPAVVEEPKREKKKKVKNSKSTLIDKDKSATKTKSTSRESTGATEDSDASTQALPYVDYLQQYHKDRGNWKFSKKHQNNLLKNLFNIYRIPPRHNPAIVQYISTIQGAARLRVAEEALSVLKRIWKHHKDEEDMPVDTPAARRVAYYQALHRHIERYATSGAGRIQYIDDQLKEMKREVEEGQRGEQILDVLENELVTAIDADLAKENAATPAEIESSASEPTTVEPPARAREISEAPTPDNLEKKKRNKRKARTRVSEDDDESSSEDSSEHESE</sequence>
<feature type="compositionally biased region" description="Polar residues" evidence="1">
    <location>
        <begin position="161"/>
        <end position="178"/>
    </location>
</feature>
<keyword evidence="4" id="KW-1185">Reference proteome</keyword>
<feature type="compositionally biased region" description="Acidic residues" evidence="1">
    <location>
        <begin position="454"/>
        <end position="463"/>
    </location>
</feature>
<dbReference type="RefSeq" id="XP_047760757.1">
    <property type="nucleotide sequence ID" value="XM_047903817.1"/>
</dbReference>
<name>A0A9Q8LFC3_PASFU</name>
<evidence type="ECO:0000256" key="1">
    <source>
        <dbReference type="SAM" id="MobiDB-lite"/>
    </source>
</evidence>
<accession>A0A9Q8LFC3</accession>
<dbReference type="Pfam" id="PF10180">
    <property type="entry name" value="WKF"/>
    <property type="match status" value="1"/>
</dbReference>
<feature type="domain" description="WKF" evidence="2">
    <location>
        <begin position="253"/>
        <end position="314"/>
    </location>
</feature>
<proteinExistence type="predicted"/>
<feature type="compositionally biased region" description="Low complexity" evidence="1">
    <location>
        <begin position="227"/>
        <end position="236"/>
    </location>
</feature>
<feature type="compositionally biased region" description="Basic residues" evidence="1">
    <location>
        <begin position="440"/>
        <end position="450"/>
    </location>
</feature>
<dbReference type="InterPro" id="IPR019327">
    <property type="entry name" value="WKF"/>
</dbReference>
<dbReference type="KEGG" id="ffu:CLAFUR5_04669"/>
<dbReference type="OrthoDB" id="10261563at2759"/>
<organism evidence="3 4">
    <name type="scientific">Passalora fulva</name>
    <name type="common">Tomato leaf mold</name>
    <name type="synonym">Cladosporium fulvum</name>
    <dbReference type="NCBI Taxonomy" id="5499"/>
    <lineage>
        <taxon>Eukaryota</taxon>
        <taxon>Fungi</taxon>
        <taxon>Dikarya</taxon>
        <taxon>Ascomycota</taxon>
        <taxon>Pezizomycotina</taxon>
        <taxon>Dothideomycetes</taxon>
        <taxon>Dothideomycetidae</taxon>
        <taxon>Mycosphaerellales</taxon>
        <taxon>Mycosphaerellaceae</taxon>
        <taxon>Fulvia</taxon>
    </lineage>
</organism>
<dbReference type="PANTHER" id="PTHR22306">
    <property type="entry name" value="CHROMOSOME 7 OPEN READING FRAME 50"/>
    <property type="match status" value="1"/>
</dbReference>
<gene>
    <name evidence="3" type="ORF">CLAFUR5_04669</name>
</gene>
<feature type="region of interest" description="Disordered" evidence="1">
    <location>
        <begin position="192"/>
        <end position="244"/>
    </location>
</feature>
<dbReference type="EMBL" id="CP090166">
    <property type="protein sequence ID" value="UJO16391.1"/>
    <property type="molecule type" value="Genomic_DNA"/>
</dbReference>
<feature type="region of interest" description="Disordered" evidence="1">
    <location>
        <begin position="29"/>
        <end position="178"/>
    </location>
</feature>
<evidence type="ECO:0000313" key="4">
    <source>
        <dbReference type="Proteomes" id="UP000756132"/>
    </source>
</evidence>
<evidence type="ECO:0000313" key="3">
    <source>
        <dbReference type="EMBL" id="UJO16391.1"/>
    </source>
</evidence>
<dbReference type="AlphaFoldDB" id="A0A9Q8LFC3"/>
<reference evidence="3" key="1">
    <citation type="submission" date="2021-12" db="EMBL/GenBank/DDBJ databases">
        <authorList>
            <person name="Zaccaron A."/>
            <person name="Stergiopoulos I."/>
        </authorList>
    </citation>
    <scope>NUCLEOTIDE SEQUENCE</scope>
    <source>
        <strain evidence="3">Race5_Kim</strain>
    </source>
</reference>
<dbReference type="Proteomes" id="UP000756132">
    <property type="component" value="Chromosome 4"/>
</dbReference>